<dbReference type="InterPro" id="IPR040358">
    <property type="entry name" value="At4g22758-like"/>
</dbReference>
<comment type="caution">
    <text evidence="3">The sequence shown here is derived from an EMBL/GenBank/DDBJ whole genome shotgun (WGS) entry which is preliminary data.</text>
</comment>
<dbReference type="Proteomes" id="UP000077202">
    <property type="component" value="Unassembled WGS sequence"/>
</dbReference>
<dbReference type="AlphaFoldDB" id="A0A176WTU7"/>
<gene>
    <name evidence="3" type="ORF">AXG93_1154s1570</name>
</gene>
<name>A0A176WTU7_MARPO</name>
<evidence type="ECO:0000256" key="1">
    <source>
        <dbReference type="SAM" id="MobiDB-lite"/>
    </source>
</evidence>
<proteinExistence type="predicted"/>
<accession>A0A176WTU7</accession>
<dbReference type="PANTHER" id="PTHR33270">
    <property type="entry name" value="BNAC05G50380D PROTEIN"/>
    <property type="match status" value="1"/>
</dbReference>
<evidence type="ECO:0000259" key="2">
    <source>
        <dbReference type="Pfam" id="PF23156"/>
    </source>
</evidence>
<feature type="compositionally biased region" description="Basic residues" evidence="1">
    <location>
        <begin position="227"/>
        <end position="245"/>
    </location>
</feature>
<dbReference type="InterPro" id="IPR055482">
    <property type="entry name" value="DUF7054"/>
</dbReference>
<feature type="compositionally biased region" description="Low complexity" evidence="1">
    <location>
        <begin position="246"/>
        <end position="257"/>
    </location>
</feature>
<feature type="region of interest" description="Disordered" evidence="1">
    <location>
        <begin position="222"/>
        <end position="262"/>
    </location>
</feature>
<organism evidence="3 4">
    <name type="scientific">Marchantia polymorpha subsp. ruderalis</name>
    <dbReference type="NCBI Taxonomy" id="1480154"/>
    <lineage>
        <taxon>Eukaryota</taxon>
        <taxon>Viridiplantae</taxon>
        <taxon>Streptophyta</taxon>
        <taxon>Embryophyta</taxon>
        <taxon>Marchantiophyta</taxon>
        <taxon>Marchantiopsida</taxon>
        <taxon>Marchantiidae</taxon>
        <taxon>Marchantiales</taxon>
        <taxon>Marchantiaceae</taxon>
        <taxon>Marchantia</taxon>
    </lineage>
</organism>
<feature type="domain" description="DUF7054" evidence="2">
    <location>
        <begin position="129"/>
        <end position="207"/>
    </location>
</feature>
<evidence type="ECO:0000313" key="4">
    <source>
        <dbReference type="Proteomes" id="UP000077202"/>
    </source>
</evidence>
<sequence>MASSNSAEDENSSRRVNLIAMTTPNLNATATFKAGMLDLERRMNAAGDKRSCVTCFGRQNSMHNLGRPSQVQMSGKKILKALSSFSCISSKSISMSNSPSKREQQQRSLDLKDGVVKRSPAFEDKGKSDQRILLRIVMWGGPNTLLLLAPFDAPAESVIEMVLDSYVKGVGLHECQDYELFCAHCNSPALHPKQTIGSVGSRHFLLCKKGPGVVGPNYFNSSSQVAKHSHSSVGHHHSRHNHNSHSHSGSTALSSRSHSFRSEEKESIMCAYEVVRRSMSEGRPDGAAAVRSSRLPGRSFVLGLFLSRSLDILFSGGWAEGDRCAALRRRPHHSSGRVSQAQLLLAINLDQVGKYIFRVVYSKMSISVSGKRRTQQTSRLPGQTDKEGIRCVRSFAEAVASGWEEFGYDLSGRRMSRLVGGLIGVGRGREVLDSGSVHPSGQDTR</sequence>
<dbReference type="PANTHER" id="PTHR33270:SF18">
    <property type="entry name" value="OS02G0324700 PROTEIN"/>
    <property type="match status" value="1"/>
</dbReference>
<reference evidence="3" key="1">
    <citation type="submission" date="2016-03" db="EMBL/GenBank/DDBJ databases">
        <title>Mechanisms controlling the formation of the plant cell surface in tip-growing cells are functionally conserved among land plants.</title>
        <authorList>
            <person name="Honkanen S."/>
            <person name="Jones V.A."/>
            <person name="Morieri G."/>
            <person name="Champion C."/>
            <person name="Hetherington A.J."/>
            <person name="Kelly S."/>
            <person name="Saint-Marcoux D."/>
            <person name="Proust H."/>
            <person name="Prescott H."/>
            <person name="Dolan L."/>
        </authorList>
    </citation>
    <scope>NUCLEOTIDE SEQUENCE [LARGE SCALE GENOMIC DNA]</scope>
    <source>
        <tissue evidence="3">Whole gametophyte</tissue>
    </source>
</reference>
<evidence type="ECO:0000313" key="3">
    <source>
        <dbReference type="EMBL" id="OAE35702.1"/>
    </source>
</evidence>
<dbReference type="Pfam" id="PF23156">
    <property type="entry name" value="DUF7054"/>
    <property type="match status" value="1"/>
</dbReference>
<keyword evidence="4" id="KW-1185">Reference proteome</keyword>
<protein>
    <recommendedName>
        <fullName evidence="2">DUF7054 domain-containing protein</fullName>
    </recommendedName>
</protein>
<dbReference type="EMBL" id="LVLJ01000095">
    <property type="protein sequence ID" value="OAE35702.1"/>
    <property type="molecule type" value="Genomic_DNA"/>
</dbReference>